<dbReference type="AlphaFoldDB" id="A0A291GR26"/>
<dbReference type="Pfam" id="PF14019">
    <property type="entry name" value="DUF4235"/>
    <property type="match status" value="1"/>
</dbReference>
<dbReference type="InterPro" id="IPR025329">
    <property type="entry name" value="DUF4235"/>
</dbReference>
<feature type="region of interest" description="Disordered" evidence="1">
    <location>
        <begin position="101"/>
        <end position="121"/>
    </location>
</feature>
<evidence type="ECO:0000313" key="3">
    <source>
        <dbReference type="Proteomes" id="UP000218165"/>
    </source>
</evidence>
<dbReference type="KEGG" id="brz:CFK38_14830"/>
<protein>
    <recommendedName>
        <fullName evidence="4">DUF4235 domain-containing protein</fullName>
    </recommendedName>
</protein>
<sequence length="121" mass="12743">MANPLVSIAVPVAGIIAGVIGNKAAAAGWGAVFGEDAPTVKSQKAVKKDVARRRKQAKKDGLAKAEIAAIKDPSHDQPVWKMMLWATVSGVILQGLRVAAKRGAQTGAERLTTRRPRPNRG</sequence>
<keyword evidence="3" id="KW-1185">Reference proteome</keyword>
<dbReference type="OrthoDB" id="4793592at2"/>
<gene>
    <name evidence="2" type="ORF">CFK38_14830</name>
</gene>
<dbReference type="EMBL" id="CP023563">
    <property type="protein sequence ID" value="ATG52658.1"/>
    <property type="molecule type" value="Genomic_DNA"/>
</dbReference>
<organism evidence="2 3">
    <name type="scientific">Brachybacterium vulturis</name>
    <dbReference type="NCBI Taxonomy" id="2017484"/>
    <lineage>
        <taxon>Bacteria</taxon>
        <taxon>Bacillati</taxon>
        <taxon>Actinomycetota</taxon>
        <taxon>Actinomycetes</taxon>
        <taxon>Micrococcales</taxon>
        <taxon>Dermabacteraceae</taxon>
        <taxon>Brachybacterium</taxon>
    </lineage>
</organism>
<evidence type="ECO:0000256" key="1">
    <source>
        <dbReference type="SAM" id="MobiDB-lite"/>
    </source>
</evidence>
<evidence type="ECO:0008006" key="4">
    <source>
        <dbReference type="Google" id="ProtNLM"/>
    </source>
</evidence>
<proteinExistence type="predicted"/>
<name>A0A291GR26_9MICO</name>
<reference evidence="3" key="1">
    <citation type="submission" date="2017-09" db="EMBL/GenBank/DDBJ databases">
        <title>Brachybacterium sp. VM2412.</title>
        <authorList>
            <person name="Tak E.J."/>
            <person name="Bae J.-W."/>
        </authorList>
    </citation>
    <scope>NUCLEOTIDE SEQUENCE [LARGE SCALE GENOMIC DNA]</scope>
    <source>
        <strain evidence="3">VM2412</strain>
    </source>
</reference>
<evidence type="ECO:0000313" key="2">
    <source>
        <dbReference type="EMBL" id="ATG52658.1"/>
    </source>
</evidence>
<accession>A0A291GR26</accession>
<dbReference type="Proteomes" id="UP000218165">
    <property type="component" value="Chromosome"/>
</dbReference>